<feature type="region of interest" description="Disordered" evidence="1">
    <location>
        <begin position="317"/>
        <end position="352"/>
    </location>
</feature>
<reference evidence="2" key="1">
    <citation type="submission" date="2015-08" db="EMBL/GenBank/DDBJ databases">
        <authorList>
            <person name="Babu N.S."/>
            <person name="Beckwith C.J."/>
            <person name="Beseler K.G."/>
            <person name="Brison A."/>
            <person name="Carone J.V."/>
            <person name="Caskin T.P."/>
            <person name="Diamond M."/>
            <person name="Durham M.E."/>
            <person name="Foxe J.M."/>
            <person name="Go M."/>
            <person name="Henderson B.A."/>
            <person name="Jones I.B."/>
            <person name="McGettigan J.A."/>
            <person name="Micheletti S.J."/>
            <person name="Nasrallah M.E."/>
            <person name="Ortiz D."/>
            <person name="Piller C.R."/>
            <person name="Privatt S.R."/>
            <person name="Schneider S.L."/>
            <person name="Sharp S."/>
            <person name="Smith T.C."/>
            <person name="Stanton J.D."/>
            <person name="Ullery H.E."/>
            <person name="Wilson R.J."/>
            <person name="Serrano M.G."/>
            <person name="Buck G."/>
            <person name="Lee V."/>
            <person name="Wang Y."/>
            <person name="Carvalho R."/>
            <person name="Voegtly L."/>
            <person name="Shi R."/>
            <person name="Duckworth R."/>
            <person name="Johnson A."/>
            <person name="Loviza R."/>
            <person name="Walstead R."/>
            <person name="Shah Z."/>
            <person name="Kiflezghi M."/>
            <person name="Wade K."/>
            <person name="Ball S.L."/>
            <person name="Bradley K.W."/>
            <person name="Asai D.J."/>
            <person name="Bowman C.A."/>
            <person name="Russell D.A."/>
            <person name="Pope W.H."/>
            <person name="Jacobs-Sera D."/>
            <person name="Hendrix R.W."/>
            <person name="Hatfull G.F."/>
        </authorList>
    </citation>
    <scope>NUCLEOTIDE SEQUENCE</scope>
</reference>
<evidence type="ECO:0000256" key="1">
    <source>
        <dbReference type="SAM" id="MobiDB-lite"/>
    </source>
</evidence>
<organism evidence="2">
    <name type="scientific">Auxenochlorella protothecoides</name>
    <name type="common">Green microalga</name>
    <name type="synonym">Chlorella protothecoides</name>
    <dbReference type="NCBI Taxonomy" id="3075"/>
    <lineage>
        <taxon>Eukaryota</taxon>
        <taxon>Viridiplantae</taxon>
        <taxon>Chlorophyta</taxon>
        <taxon>core chlorophytes</taxon>
        <taxon>Trebouxiophyceae</taxon>
        <taxon>Chlorellales</taxon>
        <taxon>Chlorellaceae</taxon>
        <taxon>Auxenochlorella</taxon>
    </lineage>
</organism>
<feature type="region of interest" description="Disordered" evidence="1">
    <location>
        <begin position="475"/>
        <end position="496"/>
    </location>
</feature>
<feature type="compositionally biased region" description="Low complexity" evidence="1">
    <location>
        <begin position="836"/>
        <end position="853"/>
    </location>
</feature>
<sequence>MSSRTRPPSILPTRSFASDGGLTPQALRSDASKAAAHLRRSSLSGTDGQDGGVPPWALASDMFRARYHSVLAHTEGDWRPLKGIHLALDGGACPLPGPRRAAKDKDASDLSADAASLAAGTDAWHGGPRMGDSSLRGPARAPRPQLLFQYKPYAQQDSLDVGAPAVAAVVEAVFGAGLAGSAAGAFETLPSESLWDSADGAAAFGVSAGASTGEVSAIILLKLVMDNYLKAGGRGAYAPTLLLLQRALSSGRPAAQARVFDLLYNLSLHGELLYLSPAAEVPETAAAIRQSVSEADGECGDLDWRRTVTRAFRSTLAASATPTGPAAAREAPFTGPHARQRRSGHAGAGVEGLERNSSGKLEADWPVCPGPKPIQGGDARTDTFHHWLRLLLFRLLTRLASLEGAPDAVWTSALCTLAHLTTHRGRTVRAYVEDLPLCALGALLDHARDGAWAPAIRDWLLTLACNLLYVRGEGGRGAGSRSLKSPSATESLRSSTNLRRSAAAAGSETWWANAHLDVDRLQEFGGMRQLLRCYREAPTSRARSNVFCVMYDYITSSQGPNEYDSWSPALAQGAHSSEVVALGAALLHLRAADALHPMFLAGTPGYVPGVADELTTQMAAVQAKNPGRVIAVPPAFVSEVLDCLEDIACNAIRVPRSLEESVKYSLEVVAGPDVDTAGRGDEALVWDTLVDCLRDQSELGAHIGRGWLLKLLLASAEQELQRCPANALPALLPEVGPHGCQLAPGQRGIASQDRLRDLLERALATTGDSRAADAFMDAVQGMLAHIRLKSLRRSWEADPVAAPAPAVPDTASSTSGLVSAMRRAGLSEGDSEVESVSEMSSALSRSASPLPRLGQGPGSYDSMPSSLSSQVDGGMPSTEPAESWQAVNAPAVLLSTLCLAVEWLLQAPQEARQGAMLQATQLLLSFIVVTPGAGEEARGDASPSSRPRRRSAAGWALGPLGEEAAGEGSVGEAGAGEDGHGDGGAGEGGDYTGRAPIPAPEASQGSVSGEAGAARRGTPTASGSSPSWSGVGGAWPSRPGSQAPRPPGSADPEPSAALRTLRLLGAGRVREAAALLGPGARAKLGGARVAAAGAAAAAALAAADTSSVLEAFLAGRGVVPAAHVRRLPPLLLRALFDDLRPDAAPHGAAPGFPAAASLAPSPHGPAHGAAELRAARRASRVADAALGAKAAVQAERPLNDARAAVLLLLMGRCIAVPEDMAAVGGPAFFAGLLQEGDPRIRRSASIFVLRHLMATRRGEYQRALRQVLARAQQANEESMVTDPYQQMKAILDMQLVDLSL</sequence>
<feature type="compositionally biased region" description="Polar residues" evidence="1">
    <location>
        <begin position="862"/>
        <end position="871"/>
    </location>
</feature>
<protein>
    <submittedName>
        <fullName evidence="2">Uncharacterized protein</fullName>
    </submittedName>
</protein>
<feature type="region of interest" description="Disordered" evidence="1">
    <location>
        <begin position="961"/>
        <end position="1055"/>
    </location>
</feature>
<accession>A0A1D2A016</accession>
<dbReference type="EMBL" id="GDKF01006083">
    <property type="protein sequence ID" value="JAT72539.1"/>
    <property type="molecule type" value="Transcribed_RNA"/>
</dbReference>
<feature type="compositionally biased region" description="Low complexity" evidence="1">
    <location>
        <begin position="1017"/>
        <end position="1037"/>
    </location>
</feature>
<feature type="compositionally biased region" description="Gly residues" evidence="1">
    <location>
        <begin position="968"/>
        <end position="991"/>
    </location>
</feature>
<feature type="compositionally biased region" description="Low complexity" evidence="1">
    <location>
        <begin position="317"/>
        <end position="328"/>
    </location>
</feature>
<feature type="compositionally biased region" description="Polar residues" evidence="1">
    <location>
        <begin position="483"/>
        <end position="496"/>
    </location>
</feature>
<dbReference type="PANTHER" id="PTHR34958">
    <property type="entry name" value="CONDITIONAL LOSS-OF-GROWTH 1"/>
    <property type="match status" value="1"/>
</dbReference>
<feature type="region of interest" description="Disordered" evidence="1">
    <location>
        <begin position="822"/>
        <end position="882"/>
    </location>
</feature>
<name>A0A1D2A016_AUXPR</name>
<proteinExistence type="predicted"/>
<feature type="region of interest" description="Disordered" evidence="1">
    <location>
        <begin position="1"/>
        <end position="53"/>
    </location>
</feature>
<dbReference type="PANTHER" id="PTHR34958:SF1">
    <property type="entry name" value="ARMADILLO-LIKE HELICAL DOMAIN-CONTAINING PROTEIN"/>
    <property type="match status" value="1"/>
</dbReference>
<feature type="region of interest" description="Disordered" evidence="1">
    <location>
        <begin position="1150"/>
        <end position="1171"/>
    </location>
</feature>
<evidence type="ECO:0000313" key="2">
    <source>
        <dbReference type="EMBL" id="JAT72539.1"/>
    </source>
</evidence>
<gene>
    <name evidence="2" type="ORF">g.13703</name>
</gene>